<evidence type="ECO:0000313" key="6">
    <source>
        <dbReference type="Proteomes" id="UP000546257"/>
    </source>
</evidence>
<dbReference type="InterPro" id="IPR031803">
    <property type="entry name" value="BAT_GAF/HTH-assoc"/>
</dbReference>
<dbReference type="EMBL" id="JACKXD010000003">
    <property type="protein sequence ID" value="MBB6646565.1"/>
    <property type="molecule type" value="Genomic_DNA"/>
</dbReference>
<keyword evidence="6" id="KW-1185">Reference proteome</keyword>
<feature type="domain" description="HTH bat-type" evidence="3">
    <location>
        <begin position="157"/>
        <end position="208"/>
    </location>
</feature>
<name>A0A7J9SHW9_9EURY</name>
<dbReference type="PANTHER" id="PTHR34236">
    <property type="entry name" value="DIMETHYL SULFOXIDE REDUCTASE TRANSCRIPTIONAL ACTIVATOR"/>
    <property type="match status" value="1"/>
</dbReference>
<evidence type="ECO:0000256" key="2">
    <source>
        <dbReference type="ARBA" id="ARBA00023163"/>
    </source>
</evidence>
<dbReference type="AlphaFoldDB" id="A0A7J9SHW9"/>
<keyword evidence="1" id="KW-0805">Transcription regulation</keyword>
<comment type="caution">
    <text evidence="5">The sequence shown here is derived from an EMBL/GenBank/DDBJ whole genome shotgun (WGS) entry which is preliminary data.</text>
</comment>
<dbReference type="RefSeq" id="WP_185192931.1">
    <property type="nucleotide sequence ID" value="NZ_JACKXD010000003.1"/>
</dbReference>
<dbReference type="Pfam" id="PF15915">
    <property type="entry name" value="BAT"/>
    <property type="match status" value="1"/>
</dbReference>
<feature type="domain" description="Bacterioopsin transcriptional activator GAF and HTH associated" evidence="4">
    <location>
        <begin position="6"/>
        <end position="141"/>
    </location>
</feature>
<proteinExistence type="predicted"/>
<accession>A0A7J9SHW9</accession>
<reference evidence="5 6" key="1">
    <citation type="submission" date="2020-08" db="EMBL/GenBank/DDBJ databases">
        <authorList>
            <person name="Seo M.-J."/>
        </authorList>
    </citation>
    <scope>NUCLEOTIDE SEQUENCE [LARGE SCALE GENOMIC DNA]</scope>
    <source>
        <strain evidence="5 6">MBLA0160</strain>
    </source>
</reference>
<dbReference type="Proteomes" id="UP000546257">
    <property type="component" value="Unassembled WGS sequence"/>
</dbReference>
<dbReference type="InterPro" id="IPR007050">
    <property type="entry name" value="HTH_bacterioopsin"/>
</dbReference>
<gene>
    <name evidence="5" type="ORF">H5V44_09735</name>
</gene>
<dbReference type="PANTHER" id="PTHR34236:SF1">
    <property type="entry name" value="DIMETHYL SULFOXIDE REDUCTASE TRANSCRIPTIONAL ACTIVATOR"/>
    <property type="match status" value="1"/>
</dbReference>
<protein>
    <submittedName>
        <fullName evidence="5">Helix-turn-helix domain-containing protein</fullName>
    </submittedName>
</protein>
<evidence type="ECO:0000259" key="3">
    <source>
        <dbReference type="Pfam" id="PF04967"/>
    </source>
</evidence>
<sequence>MSDITVTIRLESPDLALTRTVAGADAATVQPVAGAGTVPNLGAYLFTVQTDDFDRFEAALTEDPTIDSFERIVDRGTEALYRFEYASDATVFSAAISDADGISLDWTNDGAAWIVRVWLPNREALASLREFASDRAIEFSLERVGDYTSLAGDEPDLTQKQREALLVALEMGYFEEPRTAPLDDVAAELGISQPAAGGLLRRGIERLVVSTVAEDGDGTGRTGEG</sequence>
<evidence type="ECO:0000256" key="1">
    <source>
        <dbReference type="ARBA" id="ARBA00023015"/>
    </source>
</evidence>
<keyword evidence="2" id="KW-0804">Transcription</keyword>
<dbReference type="Pfam" id="PF04967">
    <property type="entry name" value="HTH_10"/>
    <property type="match status" value="1"/>
</dbReference>
<evidence type="ECO:0000259" key="4">
    <source>
        <dbReference type="Pfam" id="PF15915"/>
    </source>
</evidence>
<organism evidence="5 6">
    <name type="scientific">Halobellus ruber</name>
    <dbReference type="NCBI Taxonomy" id="2761102"/>
    <lineage>
        <taxon>Archaea</taxon>
        <taxon>Methanobacteriati</taxon>
        <taxon>Methanobacteriota</taxon>
        <taxon>Stenosarchaea group</taxon>
        <taxon>Halobacteria</taxon>
        <taxon>Halobacteriales</taxon>
        <taxon>Haloferacaceae</taxon>
        <taxon>Halobellus</taxon>
    </lineage>
</organism>
<evidence type="ECO:0000313" key="5">
    <source>
        <dbReference type="EMBL" id="MBB6646565.1"/>
    </source>
</evidence>